<keyword evidence="9 11" id="KW-0961">Cell wall biogenesis/degradation</keyword>
<dbReference type="InterPro" id="IPR017853">
    <property type="entry name" value="GH"/>
</dbReference>
<feature type="domain" description="Glycoside hydrolase family 3 N-terminal" evidence="12">
    <location>
        <begin position="12"/>
        <end position="291"/>
    </location>
</feature>
<proteinExistence type="inferred from homology"/>
<dbReference type="InterPro" id="IPR019800">
    <property type="entry name" value="Glyco_hydro_3_AS"/>
</dbReference>
<dbReference type="GO" id="GO:0008360">
    <property type="term" value="P:regulation of cell shape"/>
    <property type="evidence" value="ECO:0007669"/>
    <property type="project" value="UniProtKB-KW"/>
</dbReference>
<dbReference type="OrthoDB" id="9786661at2"/>
<keyword evidence="2 11" id="KW-0963">Cytoplasm</keyword>
<dbReference type="UniPathway" id="UPA00544"/>
<comment type="caution">
    <text evidence="13">The sequence shown here is derived from an EMBL/GenBank/DDBJ whole genome shotgun (WGS) entry which is preliminary data.</text>
</comment>
<keyword evidence="7 11" id="KW-0326">Glycosidase</keyword>
<evidence type="ECO:0000256" key="4">
    <source>
        <dbReference type="ARBA" id="ARBA00022801"/>
    </source>
</evidence>
<evidence type="ECO:0000256" key="2">
    <source>
        <dbReference type="ARBA" id="ARBA00022490"/>
    </source>
</evidence>
<dbReference type="GO" id="GO:0005737">
    <property type="term" value="C:cytoplasm"/>
    <property type="evidence" value="ECO:0007669"/>
    <property type="project" value="UniProtKB-SubCell"/>
</dbReference>
<feature type="active site" description="Proton donor/acceptor" evidence="11">
    <location>
        <position position="179"/>
    </location>
</feature>
<dbReference type="PROSITE" id="PS00775">
    <property type="entry name" value="GLYCOSYL_HYDROL_F3"/>
    <property type="match status" value="1"/>
</dbReference>
<name>A0A4Q7Z404_9GAMM</name>
<feature type="binding site" evidence="11">
    <location>
        <begin position="166"/>
        <end position="167"/>
    </location>
    <ligand>
        <name>substrate</name>
    </ligand>
</feature>
<dbReference type="NCBIfam" id="NF003740">
    <property type="entry name" value="PRK05337.1"/>
    <property type="match status" value="1"/>
</dbReference>
<feature type="binding site" evidence="11">
    <location>
        <position position="70"/>
    </location>
    <ligand>
        <name>substrate</name>
    </ligand>
</feature>
<dbReference type="EC" id="3.2.1.52" evidence="11"/>
<keyword evidence="5 11" id="KW-0133">Cell shape</keyword>
<dbReference type="GO" id="GO:0071555">
    <property type="term" value="P:cell wall organization"/>
    <property type="evidence" value="ECO:0007669"/>
    <property type="project" value="UniProtKB-KW"/>
</dbReference>
<comment type="pathway">
    <text evidence="10 11">Cell wall biogenesis; peptidoglycan recycling.</text>
</comment>
<organism evidence="13 14">
    <name type="scientific">Fluviicoccus keumensis</name>
    <dbReference type="NCBI Taxonomy" id="1435465"/>
    <lineage>
        <taxon>Bacteria</taxon>
        <taxon>Pseudomonadati</taxon>
        <taxon>Pseudomonadota</taxon>
        <taxon>Gammaproteobacteria</taxon>
        <taxon>Moraxellales</taxon>
        <taxon>Moraxellaceae</taxon>
        <taxon>Fluviicoccus</taxon>
    </lineage>
</organism>
<evidence type="ECO:0000259" key="12">
    <source>
        <dbReference type="Pfam" id="PF00933"/>
    </source>
</evidence>
<dbReference type="HAMAP" id="MF_00364">
    <property type="entry name" value="NagZ"/>
    <property type="match status" value="1"/>
</dbReference>
<keyword evidence="3 11" id="KW-0132">Cell division</keyword>
<evidence type="ECO:0000256" key="9">
    <source>
        <dbReference type="ARBA" id="ARBA00023316"/>
    </source>
</evidence>
<comment type="catalytic activity">
    <reaction evidence="1 11">
        <text>Hydrolysis of terminal non-reducing N-acetyl-D-hexosamine residues in N-acetyl-beta-D-hexosaminides.</text>
        <dbReference type="EC" id="3.2.1.52"/>
    </reaction>
</comment>
<keyword evidence="4 11" id="KW-0378">Hydrolase</keyword>
<dbReference type="RefSeq" id="WP_130413006.1">
    <property type="nucleotide sequence ID" value="NZ_SHKX01000012.1"/>
</dbReference>
<keyword evidence="14" id="KW-1185">Reference proteome</keyword>
<evidence type="ECO:0000256" key="5">
    <source>
        <dbReference type="ARBA" id="ARBA00022960"/>
    </source>
</evidence>
<dbReference type="InterPro" id="IPR022956">
    <property type="entry name" value="Beta_hexosaminidase_bac"/>
</dbReference>
<dbReference type="Gene3D" id="3.20.20.300">
    <property type="entry name" value="Glycoside hydrolase, family 3, N-terminal domain"/>
    <property type="match status" value="1"/>
</dbReference>
<feature type="site" description="Important for catalytic activity" evidence="11">
    <location>
        <position position="177"/>
    </location>
</feature>
<evidence type="ECO:0000256" key="8">
    <source>
        <dbReference type="ARBA" id="ARBA00023306"/>
    </source>
</evidence>
<protein>
    <recommendedName>
        <fullName evidence="11">Beta-hexosaminidase</fullName>
        <ecNumber evidence="11">3.2.1.52</ecNumber>
    </recommendedName>
    <alternativeName>
        <fullName evidence="11">Beta-N-acetylhexosaminidase</fullName>
    </alternativeName>
    <alternativeName>
        <fullName evidence="11">N-acetyl-beta-glucosaminidase</fullName>
    </alternativeName>
</protein>
<reference evidence="13 14" key="1">
    <citation type="submission" date="2019-02" db="EMBL/GenBank/DDBJ databases">
        <title>Genomic Encyclopedia of Type Strains, Phase IV (KMG-IV): sequencing the most valuable type-strain genomes for metagenomic binning, comparative biology and taxonomic classification.</title>
        <authorList>
            <person name="Goeker M."/>
        </authorList>
    </citation>
    <scope>NUCLEOTIDE SEQUENCE [LARGE SCALE GENOMIC DNA]</scope>
    <source>
        <strain evidence="13 14">DSM 105135</strain>
    </source>
</reference>
<dbReference type="Proteomes" id="UP000292423">
    <property type="component" value="Unassembled WGS sequence"/>
</dbReference>
<comment type="subcellular location">
    <subcellularLocation>
        <location evidence="11">Cytoplasm</location>
    </subcellularLocation>
</comment>
<dbReference type="GO" id="GO:0005975">
    <property type="term" value="P:carbohydrate metabolic process"/>
    <property type="evidence" value="ECO:0007669"/>
    <property type="project" value="InterPro"/>
</dbReference>
<dbReference type="GO" id="GO:0004563">
    <property type="term" value="F:beta-N-acetylhexosaminidase activity"/>
    <property type="evidence" value="ECO:0007669"/>
    <property type="project" value="UniProtKB-UniRule"/>
</dbReference>
<dbReference type="Pfam" id="PF00933">
    <property type="entry name" value="Glyco_hydro_3"/>
    <property type="match status" value="1"/>
</dbReference>
<sequence length="337" mass="36813">MIGSVMLDLKGTEMTPEEREVLQHPQTGGVIFFARNYEGPEQIQALTASIRRVRPELILAVDQEGGRVQRFRDGFVRIPPMKALGERFSASPEQARQLAYQWGWLMATEVLAVGVDISFAPILDLDNGLSRVIGDRAFHAEPEVAIALLGPFIKGMHDAGMAATGKHFPGHGSVEADSHVAIPVDTRSFADIEKHDLKPFVALASALQGIMPAHVIFPEIDNRPAGFSPIWLQDVLRQRIGFRGVIFSDDLSMEGAGVAGSYADRAEAALSAGCDMVLVCNKPEAAIQVLESREGRPLPDQARFAALKGRSRVAWNELPRHPQWIAAEESIRNLISA</sequence>
<feature type="active site" description="Nucleophile" evidence="11">
    <location>
        <position position="249"/>
    </location>
</feature>
<evidence type="ECO:0000256" key="11">
    <source>
        <dbReference type="HAMAP-Rule" id="MF_00364"/>
    </source>
</evidence>
<evidence type="ECO:0000256" key="6">
    <source>
        <dbReference type="ARBA" id="ARBA00022984"/>
    </source>
</evidence>
<dbReference type="GO" id="GO:0051301">
    <property type="term" value="P:cell division"/>
    <property type="evidence" value="ECO:0007669"/>
    <property type="project" value="UniProtKB-KW"/>
</dbReference>
<evidence type="ECO:0000256" key="3">
    <source>
        <dbReference type="ARBA" id="ARBA00022618"/>
    </source>
</evidence>
<dbReference type="EMBL" id="SHKX01000012">
    <property type="protein sequence ID" value="RZU45040.1"/>
    <property type="molecule type" value="Genomic_DNA"/>
</dbReference>
<dbReference type="AlphaFoldDB" id="A0A4Q7Z404"/>
<dbReference type="GO" id="GO:0009254">
    <property type="term" value="P:peptidoglycan turnover"/>
    <property type="evidence" value="ECO:0007669"/>
    <property type="project" value="UniProtKB-UniRule"/>
</dbReference>
<dbReference type="PANTHER" id="PTHR30480:SF13">
    <property type="entry name" value="BETA-HEXOSAMINIDASE"/>
    <property type="match status" value="1"/>
</dbReference>
<comment type="similarity">
    <text evidence="11">Belongs to the glycosyl hydrolase 3 family. NagZ subfamily.</text>
</comment>
<feature type="binding site" evidence="11">
    <location>
        <position position="136"/>
    </location>
    <ligand>
        <name>substrate</name>
    </ligand>
</feature>
<gene>
    <name evidence="11" type="primary">nagZ</name>
    <name evidence="13" type="ORF">EV700_1847</name>
</gene>
<dbReference type="InterPro" id="IPR050226">
    <property type="entry name" value="NagZ_Beta-hexosaminidase"/>
</dbReference>
<comment type="function">
    <text evidence="11">Plays a role in peptidoglycan recycling by cleaving the terminal beta-1,4-linked N-acetylglucosamine (GlcNAc) from peptide-linked peptidoglycan fragments, giving rise to free GlcNAc, anhydro-N-acetylmuramic acid and anhydro-N-acetylmuramic acid-linked peptides.</text>
</comment>
<evidence type="ECO:0000256" key="10">
    <source>
        <dbReference type="ARBA" id="ARBA00037880"/>
    </source>
</evidence>
<accession>A0A4Q7Z404</accession>
<dbReference type="SUPFAM" id="SSF51445">
    <property type="entry name" value="(Trans)glycosidases"/>
    <property type="match status" value="1"/>
</dbReference>
<evidence type="ECO:0000313" key="13">
    <source>
        <dbReference type="EMBL" id="RZU45040.1"/>
    </source>
</evidence>
<evidence type="ECO:0000256" key="7">
    <source>
        <dbReference type="ARBA" id="ARBA00023295"/>
    </source>
</evidence>
<keyword evidence="6 11" id="KW-0573">Peptidoglycan synthesis</keyword>
<dbReference type="InterPro" id="IPR001764">
    <property type="entry name" value="Glyco_hydro_3_N"/>
</dbReference>
<dbReference type="PANTHER" id="PTHR30480">
    <property type="entry name" value="BETA-HEXOSAMINIDASE-RELATED"/>
    <property type="match status" value="1"/>
</dbReference>
<dbReference type="GO" id="GO:0009252">
    <property type="term" value="P:peptidoglycan biosynthetic process"/>
    <property type="evidence" value="ECO:0007669"/>
    <property type="project" value="UniProtKB-KW"/>
</dbReference>
<feature type="binding site" evidence="11">
    <location>
        <position position="62"/>
    </location>
    <ligand>
        <name>substrate</name>
    </ligand>
</feature>
<dbReference type="FunFam" id="3.20.20.300:FF:000001">
    <property type="entry name" value="Beta-hexosaminidase"/>
    <property type="match status" value="1"/>
</dbReference>
<keyword evidence="8 11" id="KW-0131">Cell cycle</keyword>
<evidence type="ECO:0000256" key="1">
    <source>
        <dbReference type="ARBA" id="ARBA00001231"/>
    </source>
</evidence>
<evidence type="ECO:0000313" key="14">
    <source>
        <dbReference type="Proteomes" id="UP000292423"/>
    </source>
</evidence>
<dbReference type="InterPro" id="IPR036962">
    <property type="entry name" value="Glyco_hydro_3_N_sf"/>
</dbReference>